<comment type="caution">
    <text evidence="1">The sequence shown here is derived from an EMBL/GenBank/DDBJ whole genome shotgun (WGS) entry which is preliminary data.</text>
</comment>
<dbReference type="EMBL" id="JBHSFG010000059">
    <property type="protein sequence ID" value="MFC4469299.1"/>
    <property type="molecule type" value="Genomic_DNA"/>
</dbReference>
<reference evidence="2" key="1">
    <citation type="journal article" date="2019" name="Int. J. Syst. Evol. Microbiol.">
        <title>The Global Catalogue of Microorganisms (GCM) 10K type strain sequencing project: providing services to taxonomists for standard genome sequencing and annotation.</title>
        <authorList>
            <consortium name="The Broad Institute Genomics Platform"/>
            <consortium name="The Broad Institute Genome Sequencing Center for Infectious Disease"/>
            <person name="Wu L."/>
            <person name="Ma J."/>
        </authorList>
    </citation>
    <scope>NUCLEOTIDE SEQUENCE [LARGE SCALE GENOMIC DNA]</scope>
    <source>
        <strain evidence="2">DT43</strain>
    </source>
</reference>
<accession>A0ABV8YX50</accession>
<organism evidence="1 2">
    <name type="scientific">Streptomyces xiangluensis</name>
    <dbReference type="NCBI Taxonomy" id="2665720"/>
    <lineage>
        <taxon>Bacteria</taxon>
        <taxon>Bacillati</taxon>
        <taxon>Actinomycetota</taxon>
        <taxon>Actinomycetes</taxon>
        <taxon>Kitasatosporales</taxon>
        <taxon>Streptomycetaceae</taxon>
        <taxon>Streptomyces</taxon>
    </lineage>
</organism>
<keyword evidence="2" id="KW-1185">Reference proteome</keyword>
<protein>
    <submittedName>
        <fullName evidence="1">Uncharacterized protein</fullName>
    </submittedName>
</protein>
<sequence length="160" mass="17401">MTMPHHALEITLTRPLAPAELHHATRSMPLAANHDATRLMAVTRAKTPVRALNRLRHQMDGRLPIDVITTHYPDADRQILLNVTLPTATHTSIRHAADRAGQSPERFVQLALHHALAQHASDEADRLDQAVQHLLVGTTAAHLLAAVGRALTHTTGAAPC</sequence>
<name>A0ABV8YX50_9ACTN</name>
<proteinExistence type="predicted"/>
<gene>
    <name evidence="1" type="ORF">ACFPH6_33105</name>
</gene>
<dbReference type="RefSeq" id="WP_386348040.1">
    <property type="nucleotide sequence ID" value="NZ_JBHSFG010000059.1"/>
</dbReference>
<evidence type="ECO:0000313" key="1">
    <source>
        <dbReference type="EMBL" id="MFC4469299.1"/>
    </source>
</evidence>
<dbReference type="Proteomes" id="UP001596012">
    <property type="component" value="Unassembled WGS sequence"/>
</dbReference>
<evidence type="ECO:0000313" key="2">
    <source>
        <dbReference type="Proteomes" id="UP001596012"/>
    </source>
</evidence>